<dbReference type="InterPro" id="IPR029787">
    <property type="entry name" value="Nucleotide_cyclase"/>
</dbReference>
<dbReference type="Gene3D" id="3.30.450.20">
    <property type="entry name" value="PAS domain"/>
    <property type="match status" value="1"/>
</dbReference>
<dbReference type="GO" id="GO:0052621">
    <property type="term" value="F:diguanylate cyclase activity"/>
    <property type="evidence" value="ECO:0007669"/>
    <property type="project" value="TreeGrafter"/>
</dbReference>
<dbReference type="NCBIfam" id="TIGR00254">
    <property type="entry name" value="GGDEF"/>
    <property type="match status" value="1"/>
</dbReference>
<dbReference type="InterPro" id="IPR050469">
    <property type="entry name" value="Diguanylate_Cyclase"/>
</dbReference>
<accession>A0A1I0JLT5</accession>
<name>A0A1I0JLT5_9FIRM</name>
<dbReference type="PROSITE" id="PS50887">
    <property type="entry name" value="GGDEF"/>
    <property type="match status" value="1"/>
</dbReference>
<dbReference type="RefSeq" id="WP_092369457.1">
    <property type="nucleotide sequence ID" value="NZ_DAINWJ010000143.1"/>
</dbReference>
<keyword evidence="1" id="KW-0812">Transmembrane</keyword>
<evidence type="ECO:0000256" key="1">
    <source>
        <dbReference type="SAM" id="Phobius"/>
    </source>
</evidence>
<dbReference type="InterPro" id="IPR043128">
    <property type="entry name" value="Rev_trsase/Diguanyl_cyclase"/>
</dbReference>
<proteinExistence type="predicted"/>
<reference evidence="4" key="1">
    <citation type="submission" date="2016-10" db="EMBL/GenBank/DDBJ databases">
        <authorList>
            <person name="Varghese N."/>
            <person name="Submissions S."/>
        </authorList>
    </citation>
    <scope>NUCLEOTIDE SEQUENCE [LARGE SCALE GENOMIC DNA]</scope>
    <source>
        <strain evidence="4">NLAE-zl-G277</strain>
    </source>
</reference>
<dbReference type="Proteomes" id="UP000198508">
    <property type="component" value="Unassembled WGS sequence"/>
</dbReference>
<dbReference type="AlphaFoldDB" id="A0A1I0JLT5"/>
<dbReference type="EMBL" id="FOIM01000032">
    <property type="protein sequence ID" value="SEU11372.1"/>
    <property type="molecule type" value="Genomic_DNA"/>
</dbReference>
<sequence length="537" mass="59361">MKRGGKKSFRIGCEIFFLAANLMVILLIGRRESLWIDRSLSGHGREAVSQVEGVMENYVHSFKLFAHMLAGQIKDHPDPDEIWDYLKQADSRLLEIEGDTFDGLYMYYEGRYLYSWDTPYSVYEGTGYDVTERPWYRDAAAGAGRIVFTPPYMSYANHYILSTVSQLQPDGETVFAYDIRLGDIQEAVRSLQAYENEELLVFDDNGTVIGSLNEDYLGGSLYASPEETRRSIEEAKAALAAAEESGALDGQLEKLKARVEAALAFDHFHRSLGDGVSDLLGQDGTVLRVNAGGRSCYGYLHRGQSLHTLILVPTASMLKATVSVWLVPLLLVELFLIYGIGRAVQWQKNQELREAYVQLGQTQKRLEIALMAAQKAAAIDHLTGLMNFKSFENGVTDALEAMEPGDCGILIMMDGDHFKAVNDNYGHMVGDEVIKLTAQMMIGRIRTVDLASRLHGDEFSIFIANTADFSVAQRIVEDINQTLKAEAARRNMPSITLSAGAVAARRGDSYAALAKAADEALYRAKEGHNGGFEAAGL</sequence>
<keyword evidence="1" id="KW-1133">Transmembrane helix</keyword>
<organism evidence="3 4">
    <name type="scientific">Enterocloster lavalensis</name>
    <dbReference type="NCBI Taxonomy" id="460384"/>
    <lineage>
        <taxon>Bacteria</taxon>
        <taxon>Bacillati</taxon>
        <taxon>Bacillota</taxon>
        <taxon>Clostridia</taxon>
        <taxon>Lachnospirales</taxon>
        <taxon>Lachnospiraceae</taxon>
        <taxon>Enterocloster</taxon>
    </lineage>
</organism>
<evidence type="ECO:0000259" key="2">
    <source>
        <dbReference type="PROSITE" id="PS50887"/>
    </source>
</evidence>
<dbReference type="STRING" id="460384.SAMN05216313_13229"/>
<keyword evidence="4" id="KW-1185">Reference proteome</keyword>
<dbReference type="InterPro" id="IPR029151">
    <property type="entry name" value="Sensor-like_sf"/>
</dbReference>
<keyword evidence="1" id="KW-0472">Membrane</keyword>
<dbReference type="SUPFAM" id="SSF55073">
    <property type="entry name" value="Nucleotide cyclase"/>
    <property type="match status" value="1"/>
</dbReference>
<evidence type="ECO:0000313" key="3">
    <source>
        <dbReference type="EMBL" id="SEU11372.1"/>
    </source>
</evidence>
<dbReference type="PANTHER" id="PTHR45138">
    <property type="entry name" value="REGULATORY COMPONENTS OF SENSORY TRANSDUCTION SYSTEM"/>
    <property type="match status" value="1"/>
</dbReference>
<dbReference type="GeneID" id="93277350"/>
<dbReference type="SUPFAM" id="SSF103190">
    <property type="entry name" value="Sensory domain-like"/>
    <property type="match status" value="1"/>
</dbReference>
<evidence type="ECO:0000313" key="4">
    <source>
        <dbReference type="Proteomes" id="UP000198508"/>
    </source>
</evidence>
<dbReference type="CDD" id="cd01949">
    <property type="entry name" value="GGDEF"/>
    <property type="match status" value="1"/>
</dbReference>
<gene>
    <name evidence="3" type="ORF">SAMN05216313_13229</name>
</gene>
<feature type="transmembrane region" description="Helical" evidence="1">
    <location>
        <begin position="12"/>
        <end position="29"/>
    </location>
</feature>
<dbReference type="InterPro" id="IPR000160">
    <property type="entry name" value="GGDEF_dom"/>
</dbReference>
<dbReference type="PANTHER" id="PTHR45138:SF9">
    <property type="entry name" value="DIGUANYLATE CYCLASE DGCM-RELATED"/>
    <property type="match status" value="1"/>
</dbReference>
<feature type="domain" description="GGDEF" evidence="2">
    <location>
        <begin position="406"/>
        <end position="537"/>
    </location>
</feature>
<protein>
    <submittedName>
        <fullName evidence="3">Diguanylate cyclase (GGDEF) domain-containing protein</fullName>
    </submittedName>
</protein>
<dbReference type="SMART" id="SM00267">
    <property type="entry name" value="GGDEF"/>
    <property type="match status" value="1"/>
</dbReference>
<dbReference type="Pfam" id="PF00990">
    <property type="entry name" value="GGDEF"/>
    <property type="match status" value="1"/>
</dbReference>
<dbReference type="Gene3D" id="3.30.70.270">
    <property type="match status" value="1"/>
</dbReference>